<evidence type="ECO:0000313" key="1">
    <source>
        <dbReference type="EMBL" id="KFB10003.1"/>
    </source>
</evidence>
<dbReference type="STRING" id="472175.EL18_01030"/>
<dbReference type="AlphaFoldDB" id="A0A084UAL7"/>
<reference evidence="1 2" key="1">
    <citation type="submission" date="2014-05" db="EMBL/GenBank/DDBJ databases">
        <title>Draft Genome Sequence of Nitratireductor basaltis Strain UMTGB225, A Marine Bacterium Isolated from Green Barrel Tunicate.</title>
        <authorList>
            <person name="Gan H.Y."/>
        </authorList>
    </citation>
    <scope>NUCLEOTIDE SEQUENCE [LARGE SCALE GENOMIC DNA]</scope>
    <source>
        <strain evidence="1 2">UMTGB225</strain>
    </source>
</reference>
<dbReference type="PATRIC" id="fig|472175.3.peg.1038"/>
<sequence>MDRCLAGAWIGSNTAMEKLRTAFSGMGFESVADMTADMSHTLGIRIYEDGFFSTIPFNRNVELQDFDEDSGEIAITQLDLRVGTGTGQIWTADGRLKFCDAGGGGAILGTTTSTSAGTTSQTMPVPNGGSFVPDITYTCSADSFNMTVALPEPIGNVDYFLNRVEPARFPTELEELLRRDE</sequence>
<protein>
    <submittedName>
        <fullName evidence="1">Uncharacterized protein</fullName>
    </submittedName>
</protein>
<keyword evidence="2" id="KW-1185">Reference proteome</keyword>
<organism evidence="1 2">
    <name type="scientific">Nitratireductor basaltis</name>
    <dbReference type="NCBI Taxonomy" id="472175"/>
    <lineage>
        <taxon>Bacteria</taxon>
        <taxon>Pseudomonadati</taxon>
        <taxon>Pseudomonadota</taxon>
        <taxon>Alphaproteobacteria</taxon>
        <taxon>Hyphomicrobiales</taxon>
        <taxon>Phyllobacteriaceae</taxon>
        <taxon>Nitratireductor</taxon>
    </lineage>
</organism>
<dbReference type="Proteomes" id="UP000053675">
    <property type="component" value="Unassembled WGS sequence"/>
</dbReference>
<evidence type="ECO:0000313" key="2">
    <source>
        <dbReference type="Proteomes" id="UP000053675"/>
    </source>
</evidence>
<dbReference type="EMBL" id="JMQM01000001">
    <property type="protein sequence ID" value="KFB10003.1"/>
    <property type="molecule type" value="Genomic_DNA"/>
</dbReference>
<gene>
    <name evidence="1" type="ORF">EL18_01030</name>
</gene>
<accession>A0A084UAL7</accession>
<comment type="caution">
    <text evidence="1">The sequence shown here is derived from an EMBL/GenBank/DDBJ whole genome shotgun (WGS) entry which is preliminary data.</text>
</comment>
<proteinExistence type="predicted"/>
<dbReference type="eggNOG" id="ENOG502ZHD6">
    <property type="taxonomic scope" value="Bacteria"/>
</dbReference>
<name>A0A084UAL7_9HYPH</name>